<protein>
    <recommendedName>
        <fullName evidence="3">DUF3299 domain-containing protein</fullName>
    </recommendedName>
</protein>
<evidence type="ECO:0000313" key="2">
    <source>
        <dbReference type="Proteomes" id="UP000541352"/>
    </source>
</evidence>
<proteinExistence type="predicted"/>
<dbReference type="EMBL" id="JACIBY010000005">
    <property type="protein sequence ID" value="MBB3838680.1"/>
    <property type="molecule type" value="Genomic_DNA"/>
</dbReference>
<dbReference type="Gene3D" id="2.40.50.870">
    <property type="entry name" value="Protein of unknown function (DUF3299)"/>
    <property type="match status" value="1"/>
</dbReference>
<dbReference type="RefSeq" id="WP_028524854.1">
    <property type="nucleotide sequence ID" value="NZ_JACIBY010000005.1"/>
</dbReference>
<evidence type="ECO:0000313" key="1">
    <source>
        <dbReference type="EMBL" id="MBB3838680.1"/>
    </source>
</evidence>
<accession>A0A7W6EQI3</accession>
<keyword evidence="2" id="KW-1185">Reference proteome</keyword>
<comment type="caution">
    <text evidence="1">The sequence shown here is derived from an EMBL/GenBank/DDBJ whole genome shotgun (WGS) entry which is preliminary data.</text>
</comment>
<gene>
    <name evidence="1" type="ORF">FHS57_002686</name>
</gene>
<evidence type="ECO:0008006" key="3">
    <source>
        <dbReference type="Google" id="ProtNLM"/>
    </source>
</evidence>
<sequence>MKSLVVAILISAVAFTGFVSNQTSEQNEGGTKFRYRALAGNNPVKISWETLRDVTFKKKWYPEESVYMLYPTFGPNINKLNGKEILLTGYVLPIDAESNLYALSAFPFSACFFCGGAGPESVVGLKFKKNGRKFKTDERHTMRGTLKLNADNIYELNYNIDNAEISDE</sequence>
<dbReference type="AlphaFoldDB" id="A0A7W6EQI3"/>
<reference evidence="1 2" key="1">
    <citation type="submission" date="2020-08" db="EMBL/GenBank/DDBJ databases">
        <title>Genomic Encyclopedia of Type Strains, Phase IV (KMG-IV): sequencing the most valuable type-strain genomes for metagenomic binning, comparative biology and taxonomic classification.</title>
        <authorList>
            <person name="Goeker M."/>
        </authorList>
    </citation>
    <scope>NUCLEOTIDE SEQUENCE [LARGE SCALE GENOMIC DNA]</scope>
    <source>
        <strain evidence="1 2">DSM 17976</strain>
    </source>
</reference>
<organism evidence="1 2">
    <name type="scientific">Runella defluvii</name>
    <dbReference type="NCBI Taxonomy" id="370973"/>
    <lineage>
        <taxon>Bacteria</taxon>
        <taxon>Pseudomonadati</taxon>
        <taxon>Bacteroidota</taxon>
        <taxon>Cytophagia</taxon>
        <taxon>Cytophagales</taxon>
        <taxon>Spirosomataceae</taxon>
        <taxon>Runella</taxon>
    </lineage>
</organism>
<dbReference type="Proteomes" id="UP000541352">
    <property type="component" value="Unassembled WGS sequence"/>
</dbReference>
<name>A0A7W6EQI3_9BACT</name>